<evidence type="ECO:0000256" key="2">
    <source>
        <dbReference type="ARBA" id="ARBA00023157"/>
    </source>
</evidence>
<feature type="non-terminal residue" evidence="6">
    <location>
        <position position="1"/>
    </location>
</feature>
<dbReference type="CDD" id="cd00041">
    <property type="entry name" value="CUB"/>
    <property type="match status" value="1"/>
</dbReference>
<dbReference type="Pfam" id="PF00431">
    <property type="entry name" value="CUB"/>
    <property type="match status" value="1"/>
</dbReference>
<protein>
    <recommendedName>
        <fullName evidence="5">CUB domain-containing protein</fullName>
    </recommendedName>
</protein>
<reference evidence="6" key="1">
    <citation type="submission" date="2023-03" db="EMBL/GenBank/DDBJ databases">
        <title>Electrophorus voltai genome.</title>
        <authorList>
            <person name="Bian C."/>
        </authorList>
    </citation>
    <scope>NUCLEOTIDE SEQUENCE</scope>
    <source>
        <strain evidence="6">CB-2022</strain>
        <tissue evidence="6">Muscle</tissue>
    </source>
</reference>
<dbReference type="InterPro" id="IPR000859">
    <property type="entry name" value="CUB_dom"/>
</dbReference>
<dbReference type="EMBL" id="JAROKS010000020">
    <property type="protein sequence ID" value="KAK1791945.1"/>
    <property type="molecule type" value="Genomic_DNA"/>
</dbReference>
<dbReference type="PROSITE" id="PS01180">
    <property type="entry name" value="CUB"/>
    <property type="match status" value="1"/>
</dbReference>
<evidence type="ECO:0000313" key="6">
    <source>
        <dbReference type="EMBL" id="KAK1791945.1"/>
    </source>
</evidence>
<evidence type="ECO:0000313" key="7">
    <source>
        <dbReference type="Proteomes" id="UP001239994"/>
    </source>
</evidence>
<evidence type="ECO:0000256" key="4">
    <source>
        <dbReference type="SAM" id="MobiDB-lite"/>
    </source>
</evidence>
<dbReference type="PANTHER" id="PTHR24251">
    <property type="entry name" value="OVOCHYMASE-RELATED"/>
    <property type="match status" value="1"/>
</dbReference>
<evidence type="ECO:0000256" key="3">
    <source>
        <dbReference type="PROSITE-ProRule" id="PRU00059"/>
    </source>
</evidence>
<feature type="region of interest" description="Disordered" evidence="4">
    <location>
        <begin position="139"/>
        <end position="159"/>
    </location>
</feature>
<feature type="domain" description="CUB" evidence="5">
    <location>
        <begin position="10"/>
        <end position="120"/>
    </location>
</feature>
<dbReference type="SMART" id="SM00042">
    <property type="entry name" value="CUB"/>
    <property type="match status" value="1"/>
</dbReference>
<dbReference type="Gene3D" id="2.60.120.290">
    <property type="entry name" value="Spermadhesin, CUB domain"/>
    <property type="match status" value="1"/>
</dbReference>
<organism evidence="6 7">
    <name type="scientific">Electrophorus voltai</name>
    <dbReference type="NCBI Taxonomy" id="2609070"/>
    <lineage>
        <taxon>Eukaryota</taxon>
        <taxon>Metazoa</taxon>
        <taxon>Chordata</taxon>
        <taxon>Craniata</taxon>
        <taxon>Vertebrata</taxon>
        <taxon>Euteleostomi</taxon>
        <taxon>Actinopterygii</taxon>
        <taxon>Neopterygii</taxon>
        <taxon>Teleostei</taxon>
        <taxon>Ostariophysi</taxon>
        <taxon>Gymnotiformes</taxon>
        <taxon>Gymnotoidei</taxon>
        <taxon>Gymnotidae</taxon>
        <taxon>Electrophorus</taxon>
    </lineage>
</organism>
<dbReference type="AlphaFoldDB" id="A0AAD8Z5Z6"/>
<name>A0AAD8Z5Z6_9TELE</name>
<evidence type="ECO:0000256" key="1">
    <source>
        <dbReference type="ARBA" id="ARBA00022737"/>
    </source>
</evidence>
<sequence>MWEQVLVSGCGHPVQLSSNTGGFTSGNYPSNYDDGKSCTWLITVESNKVIHLWFEDFALEDSLTCSADSLTLRDNVGIIGKYCGPSKPKPIVSLGNSLVVHFDTNDRRTDRGFRALYRAVPPDTTTDIVGAGGLLQGDQGELRTPGFPEQSYENGALYQ</sequence>
<comment type="caution">
    <text evidence="6">The sequence shown here is derived from an EMBL/GenBank/DDBJ whole genome shotgun (WGS) entry which is preliminary data.</text>
</comment>
<dbReference type="FunFam" id="2.60.120.290:FF:000013">
    <property type="entry name" value="Membrane frizzled-related protein"/>
    <property type="match status" value="1"/>
</dbReference>
<proteinExistence type="predicted"/>
<gene>
    <name evidence="6" type="ORF">P4O66_013917</name>
</gene>
<keyword evidence="1" id="KW-0677">Repeat</keyword>
<evidence type="ECO:0000259" key="5">
    <source>
        <dbReference type="PROSITE" id="PS01180"/>
    </source>
</evidence>
<dbReference type="SUPFAM" id="SSF49854">
    <property type="entry name" value="Spermadhesin, CUB domain"/>
    <property type="match status" value="1"/>
</dbReference>
<accession>A0AAD8Z5Z6</accession>
<dbReference type="InterPro" id="IPR035914">
    <property type="entry name" value="Sperma_CUB_dom_sf"/>
</dbReference>
<dbReference type="Proteomes" id="UP001239994">
    <property type="component" value="Unassembled WGS sequence"/>
</dbReference>
<keyword evidence="2" id="KW-1015">Disulfide bond</keyword>
<keyword evidence="7" id="KW-1185">Reference proteome</keyword>
<comment type="caution">
    <text evidence="3">Lacks conserved residue(s) required for the propagation of feature annotation.</text>
</comment>